<feature type="repeat" description="ARM" evidence="9">
    <location>
        <begin position="121"/>
        <end position="158"/>
    </location>
</feature>
<evidence type="ECO:0000256" key="3">
    <source>
        <dbReference type="ARBA" id="ARBA00022692"/>
    </source>
</evidence>
<evidence type="ECO:0000256" key="9">
    <source>
        <dbReference type="PROSITE-ProRule" id="PRU00259"/>
    </source>
</evidence>
<keyword evidence="7" id="KW-0496">Mitochondrion</keyword>
<reference evidence="12" key="3">
    <citation type="submission" date="2025-09" db="UniProtKB">
        <authorList>
            <consortium name="Ensembl"/>
        </authorList>
    </citation>
    <scope>IDENTIFICATION</scope>
</reference>
<dbReference type="Ensembl" id="ENSACAT00000006469.3">
    <property type="protein sequence ID" value="ENSACAP00000006327.3"/>
    <property type="gene ID" value="ENSACAG00000006456.3"/>
</dbReference>
<dbReference type="PROSITE" id="PS50176">
    <property type="entry name" value="ARM_REPEAT"/>
    <property type="match status" value="1"/>
</dbReference>
<keyword evidence="5" id="KW-0735">Signal-anchor</keyword>
<keyword evidence="6 10" id="KW-1133">Transmembrane helix</keyword>
<dbReference type="Bgee" id="ENSACAG00000006456">
    <property type="expression patterns" value="Expressed in skeletal muscle tissue and 12 other cell types or tissues"/>
</dbReference>
<dbReference type="Gene3D" id="1.25.10.10">
    <property type="entry name" value="Leucine-rich Repeat Variant"/>
    <property type="match status" value="2"/>
</dbReference>
<evidence type="ECO:0000256" key="7">
    <source>
        <dbReference type="ARBA" id="ARBA00023128"/>
    </source>
</evidence>
<dbReference type="GeneID" id="100552003"/>
<dbReference type="RefSeq" id="XP_062839617.1">
    <property type="nucleotide sequence ID" value="XM_062983547.1"/>
</dbReference>
<dbReference type="STRING" id="28377.ENSACAP00000006327"/>
<evidence type="ECO:0000313" key="13">
    <source>
        <dbReference type="Proteomes" id="UP000001646"/>
    </source>
</evidence>
<dbReference type="InterPro" id="IPR016024">
    <property type="entry name" value="ARM-type_fold"/>
</dbReference>
<dbReference type="InterPro" id="IPR006911">
    <property type="entry name" value="ARM-rpt_dom"/>
</dbReference>
<dbReference type="Proteomes" id="UP000001646">
    <property type="component" value="Chromosome 5"/>
</dbReference>
<dbReference type="InterPro" id="IPR011989">
    <property type="entry name" value="ARM-like"/>
</dbReference>
<evidence type="ECO:0000313" key="12">
    <source>
        <dbReference type="Ensembl" id="ENSACAP00000006327.3"/>
    </source>
</evidence>
<evidence type="ECO:0000256" key="5">
    <source>
        <dbReference type="ARBA" id="ARBA00022968"/>
    </source>
</evidence>
<dbReference type="GO" id="GO:0005741">
    <property type="term" value="C:mitochondrial outer membrane"/>
    <property type="evidence" value="ECO:0007669"/>
    <property type="project" value="UniProtKB-SubCell"/>
</dbReference>
<feature type="transmembrane region" description="Helical" evidence="10">
    <location>
        <begin position="6"/>
        <end position="27"/>
    </location>
</feature>
<evidence type="ECO:0000256" key="2">
    <source>
        <dbReference type="ARBA" id="ARBA00010553"/>
    </source>
</evidence>
<evidence type="ECO:0000256" key="1">
    <source>
        <dbReference type="ARBA" id="ARBA00004572"/>
    </source>
</evidence>
<protein>
    <submittedName>
        <fullName evidence="12">Armadillo repeat containing 10</fullName>
    </submittedName>
</protein>
<dbReference type="PANTHER" id="PTHR15712">
    <property type="entry name" value="ARMADILLO REPEAT CONTAINING PROTEIN"/>
    <property type="match status" value="1"/>
</dbReference>
<dbReference type="InParanoid" id="G1KFE5"/>
<accession>G1KFE5</accession>
<dbReference type="AlphaFoldDB" id="G1KFE5"/>
<dbReference type="eggNOG" id="ENOG502RZRU">
    <property type="taxonomic scope" value="Eukaryota"/>
</dbReference>
<feature type="domain" description="Armadillo repeat-containing" evidence="11">
    <location>
        <begin position="76"/>
        <end position="293"/>
    </location>
</feature>
<comment type="similarity">
    <text evidence="2">Belongs to the eutherian X-chromosome-specific Armcx family.</text>
</comment>
<keyword evidence="8 10" id="KW-0472">Membrane</keyword>
<comment type="subcellular location">
    <subcellularLocation>
        <location evidence="1">Mitochondrion outer membrane</location>
        <topology evidence="1">Single-pass membrane protein</topology>
    </subcellularLocation>
</comment>
<reference evidence="12 13" key="1">
    <citation type="submission" date="2009-12" db="EMBL/GenBank/DDBJ databases">
        <title>The Genome Sequence of Anolis carolinensis (Green Anole Lizard).</title>
        <authorList>
            <consortium name="The Genome Sequencing Platform"/>
            <person name="Di Palma F."/>
            <person name="Alfoldi J."/>
            <person name="Heiman D."/>
            <person name="Young S."/>
            <person name="Grabherr M."/>
            <person name="Johnson J."/>
            <person name="Lander E.S."/>
            <person name="Lindblad-Toh K."/>
        </authorList>
    </citation>
    <scope>NUCLEOTIDE SEQUENCE [LARGE SCALE GENOMIC DNA]</scope>
    <source>
        <strain evidence="12 13">JBL SC #1</strain>
    </source>
</reference>
<keyword evidence="13" id="KW-1185">Reference proteome</keyword>
<keyword evidence="4" id="KW-1000">Mitochondrion outer membrane</keyword>
<evidence type="ECO:0000256" key="10">
    <source>
        <dbReference type="SAM" id="Phobius"/>
    </source>
</evidence>
<dbReference type="InterPro" id="IPR000225">
    <property type="entry name" value="Armadillo"/>
</dbReference>
<dbReference type="SUPFAM" id="SSF48371">
    <property type="entry name" value="ARM repeat"/>
    <property type="match status" value="1"/>
</dbReference>
<evidence type="ECO:0000256" key="6">
    <source>
        <dbReference type="ARBA" id="ARBA00022989"/>
    </source>
</evidence>
<keyword evidence="3 10" id="KW-0812">Transmembrane</keyword>
<dbReference type="GO" id="GO:0005783">
    <property type="term" value="C:endoplasmic reticulum"/>
    <property type="evidence" value="ECO:0007669"/>
    <property type="project" value="Ensembl"/>
</dbReference>
<gene>
    <name evidence="12" type="primary">ARMC10</name>
</gene>
<dbReference type="PANTHER" id="PTHR15712:SF23">
    <property type="entry name" value="ARMADILLO REPEAT CONTAINING 10"/>
    <property type="match status" value="1"/>
</dbReference>
<proteinExistence type="inferred from homology"/>
<dbReference type="InterPro" id="IPR051303">
    <property type="entry name" value="Armcx_regulator"/>
</dbReference>
<evidence type="ECO:0000259" key="11">
    <source>
        <dbReference type="Pfam" id="PF04826"/>
    </source>
</evidence>
<organism evidence="12 13">
    <name type="scientific">Anolis carolinensis</name>
    <name type="common">Green anole</name>
    <name type="synonym">American chameleon</name>
    <dbReference type="NCBI Taxonomy" id="28377"/>
    <lineage>
        <taxon>Eukaryota</taxon>
        <taxon>Metazoa</taxon>
        <taxon>Chordata</taxon>
        <taxon>Craniata</taxon>
        <taxon>Vertebrata</taxon>
        <taxon>Euteleostomi</taxon>
        <taxon>Lepidosauria</taxon>
        <taxon>Squamata</taxon>
        <taxon>Bifurcata</taxon>
        <taxon>Unidentata</taxon>
        <taxon>Episquamata</taxon>
        <taxon>Toxicofera</taxon>
        <taxon>Iguania</taxon>
        <taxon>Dactyloidae</taxon>
        <taxon>Anolis</taxon>
    </lineage>
</organism>
<evidence type="ECO:0000256" key="4">
    <source>
        <dbReference type="ARBA" id="ARBA00022787"/>
    </source>
</evidence>
<dbReference type="Pfam" id="PF04826">
    <property type="entry name" value="Arm_2"/>
    <property type="match status" value="1"/>
</dbReference>
<dbReference type="GeneTree" id="ENSGT00940000159546"/>
<reference evidence="12" key="2">
    <citation type="submission" date="2025-08" db="UniProtKB">
        <authorList>
            <consortium name="Ensembl"/>
        </authorList>
    </citation>
    <scope>IDENTIFICATION</scope>
</reference>
<sequence length="327" mass="35877">MRDSALKAGLVGLAVGAGVCLALYGLASRRRRRRKGADPGERDRSALLRAASGIPLVSSSGRREQGMDFPNSPHVLETDDVQNLIYLLESTKDAAIQEQILITLSNSAAFSINQDTIRNLGGLPVVGKMLSVPVANVKEKALNALNNLSMNIQNQEVIKVYIAKVCEETCSAPLNSELQLAGLRLLTNMSVTNNYHYMMTSSIPGFINLLSAGNERTQVQVLKVLVNLSANPAMTEHLLKAQASFLLSLFDSCIKEDVLLRLLVFVTNLTKHMKKDKNTVNYEYNEDSVFSVLWGDSTVCAQKLASLFHHHDAEVRLQVAALIRQQC</sequence>
<dbReference type="HOGENOM" id="CLU_037187_0_0_1"/>
<name>G1KFE5_ANOCA</name>
<evidence type="ECO:0000256" key="8">
    <source>
        <dbReference type="ARBA" id="ARBA00023136"/>
    </source>
</evidence>
<dbReference type="GO" id="GO:0005739">
    <property type="term" value="C:mitochondrion"/>
    <property type="evidence" value="ECO:0000318"/>
    <property type="project" value="GO_Central"/>
</dbReference>